<dbReference type="GO" id="GO:0005886">
    <property type="term" value="C:plasma membrane"/>
    <property type="evidence" value="ECO:0007669"/>
    <property type="project" value="UniProtKB-SubCell"/>
</dbReference>
<comment type="similarity">
    <text evidence="1">Belongs to the UPF0161 family.</text>
</comment>
<keyword evidence="1" id="KW-1003">Cell membrane</keyword>
<dbReference type="RefSeq" id="WP_146297156.1">
    <property type="nucleotide sequence ID" value="NZ_CP042326.1"/>
</dbReference>
<comment type="subcellular location">
    <subcellularLocation>
        <location evidence="1">Cell membrane</location>
        <topology evidence="1">Peripheral membrane protein</topology>
        <orientation evidence="1">Cytoplasmic side</orientation>
    </subcellularLocation>
</comment>
<reference evidence="2" key="1">
    <citation type="submission" date="2019-08" db="EMBL/GenBank/DDBJ databases">
        <title>Carotenoids and Carotenoid Binding Proteins in the Halophilic Cyanobacterium Euhalothece sp. ZM00.</title>
        <authorList>
            <person name="Cho S.M."/>
            <person name="Song J.Y."/>
            <person name="Park Y.-I."/>
        </authorList>
    </citation>
    <scope>NUCLEOTIDE SEQUENCE [LARGE SCALE GENOMIC DNA]</scope>
    <source>
        <strain evidence="2">Z-M001</strain>
    </source>
</reference>
<dbReference type="NCBIfam" id="TIGR00278">
    <property type="entry name" value="membrane protein insertion efficiency factor YidD"/>
    <property type="match status" value="1"/>
</dbReference>
<evidence type="ECO:0000256" key="1">
    <source>
        <dbReference type="HAMAP-Rule" id="MF_00386"/>
    </source>
</evidence>
<dbReference type="SMART" id="SM01234">
    <property type="entry name" value="Haemolytic"/>
    <property type="match status" value="1"/>
</dbReference>
<dbReference type="Pfam" id="PF01809">
    <property type="entry name" value="YidD"/>
    <property type="match status" value="1"/>
</dbReference>
<name>A0A5B8NPU0_9CHRO</name>
<dbReference type="EMBL" id="CP042326">
    <property type="protein sequence ID" value="QDZ41322.1"/>
    <property type="molecule type" value="Genomic_DNA"/>
</dbReference>
<dbReference type="Proteomes" id="UP000318453">
    <property type="component" value="Chromosome"/>
</dbReference>
<dbReference type="PANTHER" id="PTHR33383">
    <property type="entry name" value="MEMBRANE PROTEIN INSERTION EFFICIENCY FACTOR-RELATED"/>
    <property type="match status" value="1"/>
</dbReference>
<gene>
    <name evidence="2" type="primary">yidD</name>
    <name evidence="2" type="ORF">FRE64_16070</name>
</gene>
<evidence type="ECO:0000313" key="2">
    <source>
        <dbReference type="EMBL" id="QDZ41322.1"/>
    </source>
</evidence>
<keyword evidence="1" id="KW-0472">Membrane</keyword>
<dbReference type="HAMAP" id="MF_00386">
    <property type="entry name" value="UPF0161_YidD"/>
    <property type="match status" value="1"/>
</dbReference>
<dbReference type="PANTHER" id="PTHR33383:SF1">
    <property type="entry name" value="MEMBRANE PROTEIN INSERTION EFFICIENCY FACTOR-RELATED"/>
    <property type="match status" value="1"/>
</dbReference>
<organism evidence="2 3">
    <name type="scientific">Euhalothece natronophila Z-M001</name>
    <dbReference type="NCBI Taxonomy" id="522448"/>
    <lineage>
        <taxon>Bacteria</taxon>
        <taxon>Bacillati</taxon>
        <taxon>Cyanobacteriota</taxon>
        <taxon>Cyanophyceae</taxon>
        <taxon>Oscillatoriophycideae</taxon>
        <taxon>Chroococcales</taxon>
        <taxon>Halothecacae</taxon>
        <taxon>Halothece cluster</taxon>
        <taxon>Euhalothece</taxon>
    </lineage>
</organism>
<proteinExistence type="inferred from homology"/>
<keyword evidence="3" id="KW-1185">Reference proteome</keyword>
<dbReference type="OrthoDB" id="9801753at2"/>
<comment type="function">
    <text evidence="1">Could be involved in insertion of integral membrane proteins into the membrane.</text>
</comment>
<dbReference type="InterPro" id="IPR002696">
    <property type="entry name" value="Membr_insert_effic_factor_YidD"/>
</dbReference>
<evidence type="ECO:0000313" key="3">
    <source>
        <dbReference type="Proteomes" id="UP000318453"/>
    </source>
</evidence>
<dbReference type="AlphaFoldDB" id="A0A5B8NPU0"/>
<protein>
    <recommendedName>
        <fullName evidence="1">Putative membrane protein insertion efficiency factor</fullName>
    </recommendedName>
</protein>
<sequence length="79" mass="9058">MLKAVLIQIIYLYRGLISPLFPPTCRFQPTCSQYAIEAVERFGVFKGSWLAIKRILRCHPLHPGGYDPVPSKKEKNINQ</sequence>
<dbReference type="KEGG" id="enn:FRE64_16070"/>
<accession>A0A5B8NPU0</accession>